<dbReference type="Gene3D" id="3.90.1300.10">
    <property type="entry name" value="Amidase signature (AS) domain"/>
    <property type="match status" value="1"/>
</dbReference>
<reference evidence="2 3" key="1">
    <citation type="submission" date="2019-08" db="EMBL/GenBank/DDBJ databases">
        <title>In-depth cultivation of the pig gut microbiome towards novel bacterial diversity and tailored functional studies.</title>
        <authorList>
            <person name="Wylensek D."/>
            <person name="Hitch T.C.A."/>
            <person name="Clavel T."/>
        </authorList>
    </citation>
    <scope>NUCLEOTIDE SEQUENCE [LARGE SCALE GENOMIC DNA]</scope>
    <source>
        <strain evidence="2 3">BL-389-WT-3D</strain>
    </source>
</reference>
<dbReference type="EMBL" id="VUMB01000009">
    <property type="protein sequence ID" value="MSS39877.1"/>
    <property type="molecule type" value="Genomic_DNA"/>
</dbReference>
<dbReference type="PANTHER" id="PTHR11895:SF151">
    <property type="entry name" value="GLUTAMYL-TRNA(GLN) AMIDOTRANSFERASE SUBUNIT A"/>
    <property type="match status" value="1"/>
</dbReference>
<dbReference type="SUPFAM" id="SSF75304">
    <property type="entry name" value="Amidase signature (AS) enzymes"/>
    <property type="match status" value="1"/>
</dbReference>
<sequence>MEYYAAKINENGAIAVDDSILVKGAESTYGSKILMGFKPLFSAEAVERLEKNEYLVSGKCHVGEFGLDLVGEFSHYAQEDTKLEGAAAALVAKSDVKAALGVDVNGAPRREAALANVDFLKPTYGTVSRYGIISTATSGEQVGVYAPDTQGVKEVMGVIAGHDDKDGTSLRTQTYEYHTDEDIAGKRVCIVKELLEIADADTQENVRAFAKKLTDKGVTVEEISCDFFEMANTAWQILMSAETCNNISRFDGVKYGRRAENYKNIDELYVNSRTEGFNFLTKAVILYGSDVLSKNRYKDCYDKSLRIRRVVAEKFAALMKEYDAVLTPACSKTSYERYDIYAAFEKVYEESIFTSVANLIGIPALVSRKVQLMGGHFSESILLSMAGAVEKEGE</sequence>
<dbReference type="RefSeq" id="WP_154321980.1">
    <property type="nucleotide sequence ID" value="NZ_CP045695.1"/>
</dbReference>
<dbReference type="Pfam" id="PF01425">
    <property type="entry name" value="Amidase"/>
    <property type="match status" value="1"/>
</dbReference>
<dbReference type="PANTHER" id="PTHR11895">
    <property type="entry name" value="TRANSAMIDASE"/>
    <property type="match status" value="1"/>
</dbReference>
<gene>
    <name evidence="2" type="ORF">FYJ37_05825</name>
</gene>
<name>A0A844F8J1_CLOSV</name>
<dbReference type="InterPro" id="IPR000120">
    <property type="entry name" value="Amidase"/>
</dbReference>
<evidence type="ECO:0000259" key="1">
    <source>
        <dbReference type="Pfam" id="PF01425"/>
    </source>
</evidence>
<dbReference type="GO" id="GO:0003824">
    <property type="term" value="F:catalytic activity"/>
    <property type="evidence" value="ECO:0007669"/>
    <property type="project" value="InterPro"/>
</dbReference>
<evidence type="ECO:0000313" key="2">
    <source>
        <dbReference type="EMBL" id="MSS39877.1"/>
    </source>
</evidence>
<dbReference type="InterPro" id="IPR023631">
    <property type="entry name" value="Amidase_dom"/>
</dbReference>
<feature type="domain" description="Amidase" evidence="1">
    <location>
        <begin position="14"/>
        <end position="366"/>
    </location>
</feature>
<evidence type="ECO:0000313" key="3">
    <source>
        <dbReference type="Proteomes" id="UP000462363"/>
    </source>
</evidence>
<comment type="caution">
    <text evidence="2">The sequence shown here is derived from an EMBL/GenBank/DDBJ whole genome shotgun (WGS) entry which is preliminary data.</text>
</comment>
<dbReference type="AlphaFoldDB" id="A0A844F8J1"/>
<organism evidence="2 3">
    <name type="scientific">Clostridium scindens (strain JCM 10418 / VPI 12708)</name>
    <dbReference type="NCBI Taxonomy" id="29347"/>
    <lineage>
        <taxon>Bacteria</taxon>
        <taxon>Bacillati</taxon>
        <taxon>Bacillota</taxon>
        <taxon>Clostridia</taxon>
        <taxon>Lachnospirales</taxon>
        <taxon>Lachnospiraceae</taxon>
    </lineage>
</organism>
<proteinExistence type="predicted"/>
<dbReference type="InterPro" id="IPR036928">
    <property type="entry name" value="AS_sf"/>
</dbReference>
<dbReference type="Proteomes" id="UP000462363">
    <property type="component" value="Unassembled WGS sequence"/>
</dbReference>
<accession>A0A844F8J1</accession>
<protein>
    <recommendedName>
        <fullName evidence="1">Amidase domain-containing protein</fullName>
    </recommendedName>
</protein>